<evidence type="ECO:0000256" key="5">
    <source>
        <dbReference type="ARBA" id="ARBA00023136"/>
    </source>
</evidence>
<dbReference type="Proteomes" id="UP001295684">
    <property type="component" value="Unassembled WGS sequence"/>
</dbReference>
<feature type="compositionally biased region" description="Polar residues" evidence="6">
    <location>
        <begin position="51"/>
        <end position="64"/>
    </location>
</feature>
<dbReference type="Pfam" id="PF10601">
    <property type="entry name" value="zf-LITAF-like"/>
    <property type="match status" value="1"/>
</dbReference>
<comment type="caution">
    <text evidence="9">The sequence shown here is derived from an EMBL/GenBank/DDBJ whole genome shotgun (WGS) entry which is preliminary data.</text>
</comment>
<proteinExistence type="inferred from homology"/>
<feature type="region of interest" description="Disordered" evidence="6">
    <location>
        <begin position="1"/>
        <end position="64"/>
    </location>
</feature>
<evidence type="ECO:0000256" key="4">
    <source>
        <dbReference type="ARBA" id="ARBA00022833"/>
    </source>
</evidence>
<protein>
    <recommendedName>
        <fullName evidence="8">LITAF domain-containing protein</fullName>
    </recommendedName>
</protein>
<accession>A0AAD2D3T1</accession>
<evidence type="ECO:0000313" key="9">
    <source>
        <dbReference type="EMBL" id="CAI2378966.1"/>
    </source>
</evidence>
<reference evidence="9" key="1">
    <citation type="submission" date="2023-07" db="EMBL/GenBank/DDBJ databases">
        <authorList>
            <consortium name="AG Swart"/>
            <person name="Singh M."/>
            <person name="Singh A."/>
            <person name="Seah K."/>
            <person name="Emmerich C."/>
        </authorList>
    </citation>
    <scope>NUCLEOTIDE SEQUENCE</scope>
    <source>
        <strain evidence="9">DP1</strain>
    </source>
</reference>
<dbReference type="InterPro" id="IPR037519">
    <property type="entry name" value="LITAF_fam"/>
</dbReference>
<sequence length="159" mass="17943">MNSSKDDSKPLLTRTPPVPTLVPKIPPNRPLKHLSPPHQQLISKPFPTPTQPASAPPHTSSLINCNTQDLEDDPFCVPLASKQLFKGRKTSICCRCTECHKIANTRVVRDTRRMQWYCSMVICGSGLWCFSWIPFCISEMKKDDHYCDQCGKILSEGDE</sequence>
<keyword evidence="10" id="KW-1185">Reference proteome</keyword>
<dbReference type="SMART" id="SM00714">
    <property type="entry name" value="LITAF"/>
    <property type="match status" value="1"/>
</dbReference>
<keyword evidence="7" id="KW-0812">Transmembrane</keyword>
<comment type="subcellular location">
    <subcellularLocation>
        <location evidence="1">Membrane</location>
        <topology evidence="1">Peripheral membrane protein</topology>
    </subcellularLocation>
</comment>
<evidence type="ECO:0000256" key="3">
    <source>
        <dbReference type="ARBA" id="ARBA00022723"/>
    </source>
</evidence>
<evidence type="ECO:0000259" key="8">
    <source>
        <dbReference type="PROSITE" id="PS51837"/>
    </source>
</evidence>
<gene>
    <name evidence="9" type="ORF">ECRASSUSDP1_LOCUS20370</name>
</gene>
<dbReference type="PANTHER" id="PTHR23292:SF6">
    <property type="entry name" value="FI16602P1-RELATED"/>
    <property type="match status" value="1"/>
</dbReference>
<dbReference type="AlphaFoldDB" id="A0AAD2D3T1"/>
<keyword evidence="4" id="KW-0862">Zinc</keyword>
<comment type="similarity">
    <text evidence="2">Belongs to the CDIP1/LITAF family.</text>
</comment>
<dbReference type="GO" id="GO:0016020">
    <property type="term" value="C:membrane"/>
    <property type="evidence" value="ECO:0007669"/>
    <property type="project" value="UniProtKB-SubCell"/>
</dbReference>
<keyword evidence="5 7" id="KW-0472">Membrane</keyword>
<keyword evidence="7" id="KW-1133">Transmembrane helix</keyword>
<feature type="transmembrane region" description="Helical" evidence="7">
    <location>
        <begin position="116"/>
        <end position="135"/>
    </location>
</feature>
<feature type="domain" description="LITAF" evidence="8">
    <location>
        <begin position="76"/>
        <end position="159"/>
    </location>
</feature>
<keyword evidence="3" id="KW-0479">Metal-binding</keyword>
<evidence type="ECO:0000256" key="6">
    <source>
        <dbReference type="SAM" id="MobiDB-lite"/>
    </source>
</evidence>
<dbReference type="GO" id="GO:0008270">
    <property type="term" value="F:zinc ion binding"/>
    <property type="evidence" value="ECO:0007669"/>
    <property type="project" value="TreeGrafter"/>
</dbReference>
<organism evidence="9 10">
    <name type="scientific">Euplotes crassus</name>
    <dbReference type="NCBI Taxonomy" id="5936"/>
    <lineage>
        <taxon>Eukaryota</taxon>
        <taxon>Sar</taxon>
        <taxon>Alveolata</taxon>
        <taxon>Ciliophora</taxon>
        <taxon>Intramacronucleata</taxon>
        <taxon>Spirotrichea</taxon>
        <taxon>Hypotrichia</taxon>
        <taxon>Euplotida</taxon>
        <taxon>Euplotidae</taxon>
        <taxon>Moneuplotes</taxon>
    </lineage>
</organism>
<name>A0AAD2D3T1_EUPCR</name>
<evidence type="ECO:0000256" key="1">
    <source>
        <dbReference type="ARBA" id="ARBA00004170"/>
    </source>
</evidence>
<feature type="compositionally biased region" description="Pro residues" evidence="6">
    <location>
        <begin position="16"/>
        <end position="29"/>
    </location>
</feature>
<dbReference type="PROSITE" id="PS51837">
    <property type="entry name" value="LITAF"/>
    <property type="match status" value="1"/>
</dbReference>
<evidence type="ECO:0000256" key="2">
    <source>
        <dbReference type="ARBA" id="ARBA00005975"/>
    </source>
</evidence>
<dbReference type="PANTHER" id="PTHR23292">
    <property type="entry name" value="LIPOPOLYSACCHARIDE-INDUCED TUMOR NECROSIS FACTOR-ALPHA FACTOR"/>
    <property type="match status" value="1"/>
</dbReference>
<dbReference type="InterPro" id="IPR006629">
    <property type="entry name" value="LITAF"/>
</dbReference>
<evidence type="ECO:0000313" key="10">
    <source>
        <dbReference type="Proteomes" id="UP001295684"/>
    </source>
</evidence>
<dbReference type="EMBL" id="CAMPGE010020761">
    <property type="protein sequence ID" value="CAI2378966.1"/>
    <property type="molecule type" value="Genomic_DNA"/>
</dbReference>
<evidence type="ECO:0000256" key="7">
    <source>
        <dbReference type="SAM" id="Phobius"/>
    </source>
</evidence>